<sequence>MGNCAGFDFATHNRLNYTEPIELLKCGYNTIFVCEIFVDSFFASDSARKICIVV</sequence>
<evidence type="ECO:0000313" key="1">
    <source>
        <dbReference type="EMBL" id="MBB5512948.1"/>
    </source>
</evidence>
<organism evidence="1 2">
    <name type="scientific">Neomicrococcus aestuarii</name>
    <dbReference type="NCBI Taxonomy" id="556325"/>
    <lineage>
        <taxon>Bacteria</taxon>
        <taxon>Bacillati</taxon>
        <taxon>Actinomycetota</taxon>
        <taxon>Actinomycetes</taxon>
        <taxon>Micrococcales</taxon>
        <taxon>Micrococcaceae</taxon>
        <taxon>Neomicrococcus</taxon>
    </lineage>
</organism>
<name>A0A7W8TUB1_9MICC</name>
<proteinExistence type="predicted"/>
<dbReference type="AlphaFoldDB" id="A0A7W8TUB1"/>
<accession>A0A7W8TUB1</accession>
<comment type="caution">
    <text evidence="1">The sequence shown here is derived from an EMBL/GenBank/DDBJ whole genome shotgun (WGS) entry which is preliminary data.</text>
</comment>
<dbReference type="EMBL" id="JACHDR010000001">
    <property type="protein sequence ID" value="MBB5512948.1"/>
    <property type="molecule type" value="Genomic_DNA"/>
</dbReference>
<reference evidence="1 2" key="1">
    <citation type="submission" date="2020-08" db="EMBL/GenBank/DDBJ databases">
        <title>Sequencing the genomes of 1000 actinobacteria strains.</title>
        <authorList>
            <person name="Klenk H.-P."/>
        </authorList>
    </citation>
    <scope>NUCLEOTIDE SEQUENCE [LARGE SCALE GENOMIC DNA]</scope>
    <source>
        <strain evidence="1 2">DSM 105783</strain>
    </source>
</reference>
<evidence type="ECO:0000313" key="2">
    <source>
        <dbReference type="Proteomes" id="UP000580797"/>
    </source>
</evidence>
<protein>
    <submittedName>
        <fullName evidence="1">Uncharacterized protein</fullName>
    </submittedName>
</protein>
<dbReference type="Proteomes" id="UP000580797">
    <property type="component" value="Unassembled WGS sequence"/>
</dbReference>
<gene>
    <name evidence="1" type="ORF">HD598_001635</name>
</gene>